<dbReference type="InterPro" id="IPR043131">
    <property type="entry name" value="BCAT-like_N"/>
</dbReference>
<keyword evidence="7 17" id="KW-0028">Amino-acid biosynthesis</keyword>
<evidence type="ECO:0000256" key="3">
    <source>
        <dbReference type="ARBA" id="ARBA00004931"/>
    </source>
</evidence>
<comment type="catalytic activity">
    <reaction evidence="12 17">
        <text>L-isoleucine + 2-oxoglutarate = (S)-3-methyl-2-oxopentanoate + L-glutamate</text>
        <dbReference type="Rhea" id="RHEA:24801"/>
        <dbReference type="ChEBI" id="CHEBI:16810"/>
        <dbReference type="ChEBI" id="CHEBI:29985"/>
        <dbReference type="ChEBI" id="CHEBI:35146"/>
        <dbReference type="ChEBI" id="CHEBI:58045"/>
        <dbReference type="EC" id="2.6.1.42"/>
    </reaction>
</comment>
<dbReference type="UniPathway" id="UPA00048">
    <property type="reaction ID" value="UER00073"/>
</dbReference>
<comment type="pathway">
    <text evidence="2 18">Amino-acid biosynthesis; L-isoleucine biosynthesis; L-isoleucine from 2-oxobutanoate: step 4/4.</text>
</comment>
<comment type="catalytic activity">
    <reaction evidence="11 17">
        <text>L-valine + 2-oxoglutarate = 3-methyl-2-oxobutanoate + L-glutamate</text>
        <dbReference type="Rhea" id="RHEA:24813"/>
        <dbReference type="ChEBI" id="CHEBI:11851"/>
        <dbReference type="ChEBI" id="CHEBI:16810"/>
        <dbReference type="ChEBI" id="CHEBI:29985"/>
        <dbReference type="ChEBI" id="CHEBI:57762"/>
        <dbReference type="EC" id="2.6.1.42"/>
    </reaction>
</comment>
<dbReference type="OrthoDB" id="9804984at2"/>
<comment type="caution">
    <text evidence="19">The sequence shown here is derived from an EMBL/GenBank/DDBJ whole genome shotgun (WGS) entry which is preliminary data.</text>
</comment>
<keyword evidence="9 16" id="KW-0663">Pyridoxal phosphate</keyword>
<dbReference type="InterPro" id="IPR018300">
    <property type="entry name" value="Aminotrans_IV_CS"/>
</dbReference>
<dbReference type="CDD" id="cd01557">
    <property type="entry name" value="BCAT_beta_family"/>
    <property type="match status" value="1"/>
</dbReference>
<proteinExistence type="inferred from homology"/>
<dbReference type="PROSITE" id="PS00770">
    <property type="entry name" value="AA_TRANSFER_CLASS_4"/>
    <property type="match status" value="1"/>
</dbReference>
<evidence type="ECO:0000256" key="6">
    <source>
        <dbReference type="ARBA" id="ARBA00022576"/>
    </source>
</evidence>
<dbReference type="GO" id="GO:0009097">
    <property type="term" value="P:isoleucine biosynthetic process"/>
    <property type="evidence" value="ECO:0007669"/>
    <property type="project" value="UniProtKB-UniPathway"/>
</dbReference>
<dbReference type="SUPFAM" id="SSF56752">
    <property type="entry name" value="D-aminoacid aminotransferase-like PLP-dependent enzymes"/>
    <property type="match status" value="1"/>
</dbReference>
<evidence type="ECO:0000256" key="14">
    <source>
        <dbReference type="PIRSR" id="PIRSR006468-1"/>
    </source>
</evidence>
<dbReference type="GO" id="GO:0052656">
    <property type="term" value="F:L-isoleucine-2-oxoglutarate transaminase activity"/>
    <property type="evidence" value="ECO:0007669"/>
    <property type="project" value="RHEA"/>
</dbReference>
<dbReference type="PIRSF" id="PIRSF006468">
    <property type="entry name" value="BCAT1"/>
    <property type="match status" value="1"/>
</dbReference>
<dbReference type="EMBL" id="QGQD01000030">
    <property type="protein sequence ID" value="TLD01735.1"/>
    <property type="molecule type" value="Genomic_DNA"/>
</dbReference>
<dbReference type="GO" id="GO:0009098">
    <property type="term" value="P:L-leucine biosynthetic process"/>
    <property type="evidence" value="ECO:0007669"/>
    <property type="project" value="UniProtKB-UniPathway"/>
</dbReference>
<evidence type="ECO:0000256" key="11">
    <source>
        <dbReference type="ARBA" id="ARBA00048212"/>
    </source>
</evidence>
<evidence type="ECO:0000256" key="16">
    <source>
        <dbReference type="RuleBase" id="RU004516"/>
    </source>
</evidence>
<dbReference type="UniPathway" id="UPA00049">
    <property type="reaction ID" value="UER00062"/>
</dbReference>
<evidence type="ECO:0000256" key="2">
    <source>
        <dbReference type="ARBA" id="ARBA00004824"/>
    </source>
</evidence>
<protein>
    <recommendedName>
        <fullName evidence="17">Branched-chain-amino-acid aminotransferase</fullName>
        <ecNumber evidence="17">2.6.1.42</ecNumber>
    </recommendedName>
</protein>
<keyword evidence="10 17" id="KW-0100">Branched-chain amino acid biosynthesis</keyword>
<keyword evidence="20" id="KW-1185">Reference proteome</keyword>
<dbReference type="InterPro" id="IPR001544">
    <property type="entry name" value="Aminotrans_IV"/>
</dbReference>
<dbReference type="PANTHER" id="PTHR11825">
    <property type="entry name" value="SUBGROUP IIII AMINOTRANSFERASE"/>
    <property type="match status" value="1"/>
</dbReference>
<dbReference type="Pfam" id="PF01063">
    <property type="entry name" value="Aminotran_4"/>
    <property type="match status" value="1"/>
</dbReference>
<dbReference type="GO" id="GO:0052654">
    <property type="term" value="F:L-leucine-2-oxoglutarate transaminase activity"/>
    <property type="evidence" value="ECO:0007669"/>
    <property type="project" value="RHEA"/>
</dbReference>
<evidence type="ECO:0000256" key="17">
    <source>
        <dbReference type="RuleBase" id="RU004517"/>
    </source>
</evidence>
<reference evidence="19 20" key="1">
    <citation type="journal article" date="2019" name="Anaerobe">
        <title>Detection of Robinsoniella peoriensis in multiple bone samples of a trauma patient.</title>
        <authorList>
            <person name="Schrottner P."/>
            <person name="Hartwich K."/>
            <person name="Bunk B."/>
            <person name="Schober I."/>
            <person name="Helbig S."/>
            <person name="Rudolph W.W."/>
            <person name="Gunzer F."/>
        </authorList>
    </citation>
    <scope>NUCLEOTIDE SEQUENCE [LARGE SCALE GENOMIC DNA]</scope>
    <source>
        <strain evidence="19 20">DSM 106044</strain>
    </source>
</reference>
<dbReference type="InterPro" id="IPR043132">
    <property type="entry name" value="BCAT-like_C"/>
</dbReference>
<evidence type="ECO:0000256" key="10">
    <source>
        <dbReference type="ARBA" id="ARBA00023304"/>
    </source>
</evidence>
<evidence type="ECO:0000256" key="4">
    <source>
        <dbReference type="ARBA" id="ARBA00005072"/>
    </source>
</evidence>
<evidence type="ECO:0000256" key="9">
    <source>
        <dbReference type="ARBA" id="ARBA00022898"/>
    </source>
</evidence>
<dbReference type="AlphaFoldDB" id="A0A4U8Q9P5"/>
<gene>
    <name evidence="19" type="primary">ilvK</name>
    <name evidence="19" type="ORF">DSM106044_01370</name>
</gene>
<dbReference type="RefSeq" id="WP_027296575.1">
    <property type="nucleotide sequence ID" value="NZ_CABMJZ010000069.1"/>
</dbReference>
<accession>A0A4U8Q9P5</accession>
<evidence type="ECO:0000313" key="19">
    <source>
        <dbReference type="EMBL" id="TLD01735.1"/>
    </source>
</evidence>
<dbReference type="GO" id="GO:0052655">
    <property type="term" value="F:L-valine-2-oxoglutarate transaminase activity"/>
    <property type="evidence" value="ECO:0007669"/>
    <property type="project" value="RHEA"/>
</dbReference>
<keyword evidence="8 17" id="KW-0808">Transferase</keyword>
<dbReference type="PANTHER" id="PTHR11825:SF44">
    <property type="entry name" value="BRANCHED-CHAIN-AMINO-ACID AMINOTRANSFERASE"/>
    <property type="match status" value="1"/>
</dbReference>
<keyword evidence="6 17" id="KW-0032">Aminotransferase</keyword>
<dbReference type="InterPro" id="IPR033939">
    <property type="entry name" value="BCAT_family"/>
</dbReference>
<comment type="catalytic activity">
    <reaction evidence="13 17">
        <text>L-leucine + 2-oxoglutarate = 4-methyl-2-oxopentanoate + L-glutamate</text>
        <dbReference type="Rhea" id="RHEA:18321"/>
        <dbReference type="ChEBI" id="CHEBI:16810"/>
        <dbReference type="ChEBI" id="CHEBI:17865"/>
        <dbReference type="ChEBI" id="CHEBI:29985"/>
        <dbReference type="ChEBI" id="CHEBI:57427"/>
        <dbReference type="EC" id="2.6.1.42"/>
    </reaction>
</comment>
<evidence type="ECO:0000256" key="13">
    <source>
        <dbReference type="ARBA" id="ARBA00049229"/>
    </source>
</evidence>
<evidence type="ECO:0000256" key="15">
    <source>
        <dbReference type="RuleBase" id="RU004106"/>
    </source>
</evidence>
<dbReference type="STRING" id="180332.GCA_000797495_03253"/>
<comment type="cofactor">
    <cofactor evidence="1 16">
        <name>pyridoxal 5'-phosphate</name>
        <dbReference type="ChEBI" id="CHEBI:597326"/>
    </cofactor>
</comment>
<dbReference type="Gene3D" id="3.20.10.10">
    <property type="entry name" value="D-amino Acid Aminotransferase, subunit A, domain 2"/>
    <property type="match status" value="1"/>
</dbReference>
<dbReference type="NCBIfam" id="TIGR01123">
    <property type="entry name" value="ilvE_II"/>
    <property type="match status" value="1"/>
</dbReference>
<evidence type="ECO:0000256" key="12">
    <source>
        <dbReference type="ARBA" id="ARBA00048798"/>
    </source>
</evidence>
<sequence>MLDIKIEKTMNPKPIPGPENPLVFGTIFTDHMYVMEYSTEKGWHDPAIMPYQPITLDPSAMVFHYGQEMFEGLKAYKTEDGRILLFRPDKNAERAVNSNKRLMIPEIPVEDFINGVKTLVEIDQAWIPTKEGTSLYVRPFVIATDPFLGVRPSNTYKFIIILSPVGAYYPEGLNPVKIWIEDEYVRAVRGGIGEAKAGGNYVASMAAQVKAHEEGYSQVLWLDGVERKYIEEVGAMNIFFKINGTVVTPVLNGSILPGVTRNTCIELCKEWGLPVEERRISVDELEEAARTGALEEVWGTGTAAVISPVGHLRYVNDVFQIGDGGIGAISQRLYDTVTGIQLGKIEDTHGWTMEVGNAR</sequence>
<evidence type="ECO:0000313" key="20">
    <source>
        <dbReference type="Proteomes" id="UP000306509"/>
    </source>
</evidence>
<name>A0A4U8Q9P5_9FIRM</name>
<dbReference type="Gene3D" id="3.30.470.10">
    <property type="match status" value="1"/>
</dbReference>
<dbReference type="EC" id="2.6.1.42" evidence="17"/>
<dbReference type="GO" id="GO:0009099">
    <property type="term" value="P:L-valine biosynthetic process"/>
    <property type="evidence" value="ECO:0007669"/>
    <property type="project" value="UniProtKB-UniPathway"/>
</dbReference>
<comment type="pathway">
    <text evidence="3 18">Amino-acid biosynthesis; L-valine biosynthesis; L-valine from pyruvate: step 4/4.</text>
</comment>
<feature type="modified residue" description="N6-(pyridoxal phosphate)lysine" evidence="14">
    <location>
        <position position="196"/>
    </location>
</feature>
<dbReference type="Proteomes" id="UP000306509">
    <property type="component" value="Unassembled WGS sequence"/>
</dbReference>
<dbReference type="NCBIfam" id="NF009897">
    <property type="entry name" value="PRK13357.1"/>
    <property type="match status" value="1"/>
</dbReference>
<evidence type="ECO:0000256" key="1">
    <source>
        <dbReference type="ARBA" id="ARBA00001933"/>
    </source>
</evidence>
<evidence type="ECO:0000256" key="18">
    <source>
        <dbReference type="RuleBase" id="RU004519"/>
    </source>
</evidence>
<dbReference type="InterPro" id="IPR036038">
    <property type="entry name" value="Aminotransferase-like"/>
</dbReference>
<dbReference type="InterPro" id="IPR005786">
    <property type="entry name" value="B_amino_transII"/>
</dbReference>
<comment type="pathway">
    <text evidence="4 18">Amino-acid biosynthesis; L-leucine biosynthesis; L-leucine from 3-methyl-2-oxobutanoate: step 4/4.</text>
</comment>
<dbReference type="UniPathway" id="UPA00047">
    <property type="reaction ID" value="UER00058"/>
</dbReference>
<comment type="similarity">
    <text evidence="5 15">Belongs to the class-IV pyridoxal-phosphate-dependent aminotransferase family.</text>
</comment>
<evidence type="ECO:0000256" key="8">
    <source>
        <dbReference type="ARBA" id="ARBA00022679"/>
    </source>
</evidence>
<evidence type="ECO:0000256" key="5">
    <source>
        <dbReference type="ARBA" id="ARBA00009320"/>
    </source>
</evidence>
<organism evidence="19 20">
    <name type="scientific">Robinsoniella peoriensis</name>
    <dbReference type="NCBI Taxonomy" id="180332"/>
    <lineage>
        <taxon>Bacteria</taxon>
        <taxon>Bacillati</taxon>
        <taxon>Bacillota</taxon>
        <taxon>Clostridia</taxon>
        <taxon>Lachnospirales</taxon>
        <taxon>Lachnospiraceae</taxon>
        <taxon>Robinsoniella</taxon>
    </lineage>
</organism>
<evidence type="ECO:0000256" key="7">
    <source>
        <dbReference type="ARBA" id="ARBA00022605"/>
    </source>
</evidence>